<evidence type="ECO:0000313" key="5">
    <source>
        <dbReference type="Proteomes" id="UP000828924"/>
    </source>
</evidence>
<sequence>MSRLILVTGGNRGIGLAVARAFAERGDKVAVTHRGSAIPDGLLGVKCDVTDRDQIDAAFTELEQAHGPVQVLVSNAGAIDEASVVSMTDEQFTDVLDVNLVGAFRVASRAARPMVRSRQGRMIFISSVLGRVGARSAGNYAAAKAGLVGFARSIARELGPYGVTANVVAPGLVETDMVKGLSAERREQLVSRTFLGRFATPEEIASAVVWLAEDGTRYVTGAVIPVDAGLGLGG</sequence>
<accession>A0ABY3WYC8</accession>
<dbReference type="InterPro" id="IPR036291">
    <property type="entry name" value="NAD(P)-bd_dom_sf"/>
</dbReference>
<dbReference type="InterPro" id="IPR020904">
    <property type="entry name" value="Sc_DH/Rdtase_CS"/>
</dbReference>
<dbReference type="InterPro" id="IPR002347">
    <property type="entry name" value="SDR_fam"/>
</dbReference>
<dbReference type="EMBL" id="CP071872">
    <property type="protein sequence ID" value="UNM14783.1"/>
    <property type="molecule type" value="Genomic_DNA"/>
</dbReference>
<evidence type="ECO:0000313" key="4">
    <source>
        <dbReference type="EMBL" id="UNM14783.1"/>
    </source>
</evidence>
<name>A0ABY3WYC8_9ACTN</name>
<dbReference type="PROSITE" id="PS00061">
    <property type="entry name" value="ADH_SHORT"/>
    <property type="match status" value="1"/>
</dbReference>
<organism evidence="4 5">
    <name type="scientific">Streptomyces formicae</name>
    <dbReference type="NCBI Taxonomy" id="1616117"/>
    <lineage>
        <taxon>Bacteria</taxon>
        <taxon>Bacillati</taxon>
        <taxon>Actinomycetota</taxon>
        <taxon>Actinomycetes</taxon>
        <taxon>Kitasatosporales</taxon>
        <taxon>Streptomycetaceae</taxon>
        <taxon>Streptomyces</taxon>
    </lineage>
</organism>
<dbReference type="RefSeq" id="WP_242335180.1">
    <property type="nucleotide sequence ID" value="NZ_CP071872.1"/>
</dbReference>
<dbReference type="PANTHER" id="PTHR42760">
    <property type="entry name" value="SHORT-CHAIN DEHYDROGENASES/REDUCTASES FAMILY MEMBER"/>
    <property type="match status" value="1"/>
</dbReference>
<protein>
    <submittedName>
        <fullName evidence="4">3-oxoacyl-ACP reductase FabG</fullName>
    </submittedName>
</protein>
<evidence type="ECO:0000259" key="3">
    <source>
        <dbReference type="SMART" id="SM00822"/>
    </source>
</evidence>
<reference evidence="4 5" key="1">
    <citation type="submission" date="2021-03" db="EMBL/GenBank/DDBJ databases">
        <title>Complete genome of Streptomyces formicae strain 1H-GS9 (DSM 100524).</title>
        <authorList>
            <person name="Atanasov K.E."/>
            <person name="Altabella T."/>
            <person name="Ferrer A."/>
        </authorList>
    </citation>
    <scope>NUCLEOTIDE SEQUENCE [LARGE SCALE GENOMIC DNA]</scope>
    <source>
        <strain evidence="4 5">1H-GS9</strain>
    </source>
</reference>
<comment type="similarity">
    <text evidence="1">Belongs to the short-chain dehydrogenases/reductases (SDR) family.</text>
</comment>
<evidence type="ECO:0000256" key="2">
    <source>
        <dbReference type="ARBA" id="ARBA00023002"/>
    </source>
</evidence>
<feature type="domain" description="Ketoreductase" evidence="3">
    <location>
        <begin position="3"/>
        <end position="171"/>
    </location>
</feature>
<dbReference type="NCBIfam" id="NF009466">
    <property type="entry name" value="PRK12826.1-2"/>
    <property type="match status" value="1"/>
</dbReference>
<dbReference type="Gene3D" id="3.40.50.720">
    <property type="entry name" value="NAD(P)-binding Rossmann-like Domain"/>
    <property type="match status" value="1"/>
</dbReference>
<dbReference type="Pfam" id="PF13561">
    <property type="entry name" value="adh_short_C2"/>
    <property type="match status" value="1"/>
</dbReference>
<dbReference type="SMART" id="SM00822">
    <property type="entry name" value="PKS_KR"/>
    <property type="match status" value="1"/>
</dbReference>
<dbReference type="PRINTS" id="PR00081">
    <property type="entry name" value="GDHRDH"/>
</dbReference>
<dbReference type="Proteomes" id="UP000828924">
    <property type="component" value="Chromosome"/>
</dbReference>
<dbReference type="SUPFAM" id="SSF51735">
    <property type="entry name" value="NAD(P)-binding Rossmann-fold domains"/>
    <property type="match status" value="1"/>
</dbReference>
<dbReference type="InterPro" id="IPR057326">
    <property type="entry name" value="KR_dom"/>
</dbReference>
<dbReference type="PANTHER" id="PTHR42760:SF133">
    <property type="entry name" value="3-OXOACYL-[ACYL-CARRIER-PROTEIN] REDUCTASE"/>
    <property type="match status" value="1"/>
</dbReference>
<proteinExistence type="inferred from homology"/>
<keyword evidence="2" id="KW-0560">Oxidoreductase</keyword>
<evidence type="ECO:0000256" key="1">
    <source>
        <dbReference type="ARBA" id="ARBA00006484"/>
    </source>
</evidence>
<dbReference type="PRINTS" id="PR00080">
    <property type="entry name" value="SDRFAMILY"/>
</dbReference>
<gene>
    <name evidence="4" type="primary">fabG</name>
    <name evidence="4" type="ORF">J4032_27925</name>
</gene>
<keyword evidence="5" id="KW-1185">Reference proteome</keyword>